<evidence type="ECO:0000313" key="4">
    <source>
        <dbReference type="Proteomes" id="UP000703269"/>
    </source>
</evidence>
<gene>
    <name evidence="3" type="ORF">PsYK624_028230</name>
</gene>
<dbReference type="AlphaFoldDB" id="A0A9P3LAG1"/>
<keyword evidence="4" id="KW-1185">Reference proteome</keyword>
<protein>
    <submittedName>
        <fullName evidence="3">HAD-like protein</fullName>
    </submittedName>
</protein>
<dbReference type="SFLD" id="SFLDS00003">
    <property type="entry name" value="Haloacid_Dehalogenase"/>
    <property type="match status" value="1"/>
</dbReference>
<dbReference type="Proteomes" id="UP000703269">
    <property type="component" value="Unassembled WGS sequence"/>
</dbReference>
<dbReference type="EMBL" id="BPQB01000004">
    <property type="protein sequence ID" value="GJE86742.1"/>
    <property type="molecule type" value="Genomic_DNA"/>
</dbReference>
<dbReference type="Pfam" id="PF00702">
    <property type="entry name" value="Hydrolase"/>
    <property type="match status" value="1"/>
</dbReference>
<dbReference type="SFLD" id="SFLDG01129">
    <property type="entry name" value="C1.5:_HAD__Beta-PGM__Phosphata"/>
    <property type="match status" value="1"/>
</dbReference>
<feature type="region of interest" description="Disordered" evidence="2">
    <location>
        <begin position="88"/>
        <end position="127"/>
    </location>
</feature>
<accession>A0A9P3LAG1</accession>
<evidence type="ECO:0000256" key="2">
    <source>
        <dbReference type="SAM" id="MobiDB-lite"/>
    </source>
</evidence>
<feature type="compositionally biased region" description="Low complexity" evidence="2">
    <location>
        <begin position="105"/>
        <end position="127"/>
    </location>
</feature>
<evidence type="ECO:0000313" key="3">
    <source>
        <dbReference type="EMBL" id="GJE86742.1"/>
    </source>
</evidence>
<dbReference type="PANTHER" id="PTHR43316:SF9">
    <property type="entry name" value="ACID DEHALOGENASE, PUTATIVE (AFU_ORTHOLOGUE AFUA_6G14460)-RELATED"/>
    <property type="match status" value="1"/>
</dbReference>
<reference evidence="3 4" key="1">
    <citation type="submission" date="2021-08" db="EMBL/GenBank/DDBJ databases">
        <title>Draft Genome Sequence of Phanerochaete sordida strain YK-624.</title>
        <authorList>
            <person name="Mori T."/>
            <person name="Dohra H."/>
            <person name="Suzuki T."/>
            <person name="Kawagishi H."/>
            <person name="Hirai H."/>
        </authorList>
    </citation>
    <scope>NUCLEOTIDE SEQUENCE [LARGE SCALE GENOMIC DNA]</scope>
    <source>
        <strain evidence="3 4">YK-624</strain>
    </source>
</reference>
<evidence type="ECO:0000256" key="1">
    <source>
        <dbReference type="ARBA" id="ARBA00022801"/>
    </source>
</evidence>
<dbReference type="InterPro" id="IPR051540">
    <property type="entry name" value="S-2-haloacid_dehalogenase"/>
</dbReference>
<organism evidence="3 4">
    <name type="scientific">Phanerochaete sordida</name>
    <dbReference type="NCBI Taxonomy" id="48140"/>
    <lineage>
        <taxon>Eukaryota</taxon>
        <taxon>Fungi</taxon>
        <taxon>Dikarya</taxon>
        <taxon>Basidiomycota</taxon>
        <taxon>Agaricomycotina</taxon>
        <taxon>Agaricomycetes</taxon>
        <taxon>Polyporales</taxon>
        <taxon>Phanerochaetaceae</taxon>
        <taxon>Phanerochaete</taxon>
    </lineage>
</organism>
<comment type="caution">
    <text evidence="3">The sequence shown here is derived from an EMBL/GenBank/DDBJ whole genome shotgun (WGS) entry which is preliminary data.</text>
</comment>
<dbReference type="GO" id="GO:0016787">
    <property type="term" value="F:hydrolase activity"/>
    <property type="evidence" value="ECO:0007669"/>
    <property type="project" value="UniProtKB-KW"/>
</dbReference>
<keyword evidence="1" id="KW-0378">Hydrolase</keyword>
<dbReference type="SUPFAM" id="SSF56784">
    <property type="entry name" value="HAD-like"/>
    <property type="match status" value="1"/>
</dbReference>
<name>A0A9P3LAG1_9APHY</name>
<dbReference type="OrthoDB" id="20198at2759"/>
<dbReference type="InterPro" id="IPR036412">
    <property type="entry name" value="HAD-like_sf"/>
</dbReference>
<dbReference type="InterPro" id="IPR023214">
    <property type="entry name" value="HAD_sf"/>
</dbReference>
<proteinExistence type="predicted"/>
<dbReference type="PANTHER" id="PTHR43316">
    <property type="entry name" value="HYDROLASE, HALOACID DELAHOGENASE-RELATED"/>
    <property type="match status" value="1"/>
</dbReference>
<sequence>MSAPGLTQFKVLLFDVYATLVDWETGIFEAMKPMLVRVGSPLAESKRDTLLAFESVEVDLQAKYPTMLYSDILAHTHAELKRRLSNKPSIAPQGTAAAPVEASQADGTSSTTLAATGTSASADAPATPGLEADDIAFGKSIPQWPVFPDTIAALARLSQHYKLAVLSNVDHPSFAATRAILERSDPAHAFAFDAVFTAQDIGSYKPDPANFEYALKRLGEMFGAKKEDVLITAASLHHDHAPANKLGIKGAYIARQGAVMSQSSPAKYDWKFNTLGEMADEVERQAQA</sequence>
<dbReference type="Gene3D" id="1.10.150.750">
    <property type="match status" value="1"/>
</dbReference>
<dbReference type="Gene3D" id="3.40.50.1000">
    <property type="entry name" value="HAD superfamily/HAD-like"/>
    <property type="match status" value="1"/>
</dbReference>